<dbReference type="Gene3D" id="3.60.10.10">
    <property type="entry name" value="Endonuclease/exonuclease/phosphatase"/>
    <property type="match status" value="1"/>
</dbReference>
<comment type="caution">
    <text evidence="5">The sequence shown here is derived from an EMBL/GenBank/DDBJ whole genome shotgun (WGS) entry which is preliminary data.</text>
</comment>
<dbReference type="GO" id="GO:0004519">
    <property type="term" value="F:endonuclease activity"/>
    <property type="evidence" value="ECO:0007669"/>
    <property type="project" value="UniProtKB-KW"/>
</dbReference>
<evidence type="ECO:0000313" key="6">
    <source>
        <dbReference type="Proteomes" id="UP000588806"/>
    </source>
</evidence>
<reference evidence="5 6" key="1">
    <citation type="submission" date="2020-05" db="EMBL/GenBank/DDBJ databases">
        <authorList>
            <person name="Ruan W."/>
            <person name="Jeon C.O."/>
            <person name="Chun B.H."/>
        </authorList>
    </citation>
    <scope>NUCLEOTIDE SEQUENCE [LARGE SCALE GENOMIC DNA]</scope>
    <source>
        <strain evidence="5 6">TBZ9</strain>
    </source>
</reference>
<keyword evidence="5" id="KW-0255">Endonuclease</keyword>
<dbReference type="InterPro" id="IPR016202">
    <property type="entry name" value="DNase_I"/>
</dbReference>
<dbReference type="SUPFAM" id="SSF47781">
    <property type="entry name" value="RuvA domain 2-like"/>
    <property type="match status" value="1"/>
</dbReference>
<keyword evidence="3" id="KW-0378">Hydrolase</keyword>
<feature type="domain" description="Endonuclease/exonuclease/phosphatase" evidence="4">
    <location>
        <begin position="22"/>
        <end position="189"/>
    </location>
</feature>
<dbReference type="EMBL" id="JABFHI010000004">
    <property type="protein sequence ID" value="NOG32052.1"/>
    <property type="molecule type" value="Genomic_DNA"/>
</dbReference>
<dbReference type="PANTHER" id="PTHR11371:SF31">
    <property type="entry name" value="EXTRACELLULAR NUCLEASE"/>
    <property type="match status" value="1"/>
</dbReference>
<dbReference type="Pfam" id="PF12836">
    <property type="entry name" value="HHH_3"/>
    <property type="match status" value="1"/>
</dbReference>
<keyword evidence="6" id="KW-1185">Reference proteome</keyword>
<dbReference type="GO" id="GO:0016787">
    <property type="term" value="F:hydrolase activity"/>
    <property type="evidence" value="ECO:0007669"/>
    <property type="project" value="UniProtKB-KW"/>
</dbReference>
<dbReference type="SMART" id="SM00476">
    <property type="entry name" value="DNaseIc"/>
    <property type="match status" value="1"/>
</dbReference>
<keyword evidence="2" id="KW-0540">Nuclease</keyword>
<evidence type="ECO:0000313" key="5">
    <source>
        <dbReference type="EMBL" id="NOG32052.1"/>
    </source>
</evidence>
<dbReference type="AlphaFoldDB" id="A0A7Y3X9U3"/>
<organism evidence="5 6">
    <name type="scientific">Vreelandella azerica</name>
    <dbReference type="NCBI Taxonomy" id="2732867"/>
    <lineage>
        <taxon>Bacteria</taxon>
        <taxon>Pseudomonadati</taxon>
        <taxon>Pseudomonadota</taxon>
        <taxon>Gammaproteobacteria</taxon>
        <taxon>Oceanospirillales</taxon>
        <taxon>Halomonadaceae</taxon>
        <taxon>Vreelandella</taxon>
    </lineage>
</organism>
<comment type="similarity">
    <text evidence="1">Belongs to the DNase I family.</text>
</comment>
<dbReference type="CDD" id="cd10283">
    <property type="entry name" value="MnuA_DNase1-like"/>
    <property type="match status" value="1"/>
</dbReference>
<evidence type="ECO:0000256" key="1">
    <source>
        <dbReference type="ARBA" id="ARBA00007359"/>
    </source>
</evidence>
<dbReference type="GO" id="GO:0006308">
    <property type="term" value="P:DNA catabolic process"/>
    <property type="evidence" value="ECO:0007669"/>
    <property type="project" value="InterPro"/>
</dbReference>
<dbReference type="SUPFAM" id="SSF56219">
    <property type="entry name" value="DNase I-like"/>
    <property type="match status" value="1"/>
</dbReference>
<sequence>MCCLLTFSIVIPSTAWSDIVVGSWNIRNLGWDNGKSFEHVAHVTQHFDLLAIQEVMNEEAIHKLERALEASSEEEWSSMASHALGESSYREHYAFMWRDSTVEYADGAVVFIDNRDAFAREPYSARFRSLESGTTFALANVHVTYGDSISDRLPEIDALADYWQWMSEVYPDTPRLLAGDFNLAPSHSGWEAMSSVGAYPLITEGASTLGMSNGEYANLYDNIWLNEDHSLNISDHGIFYFPDILNISHSEVRDTVSDHAPVYLTLGNAELTPISMEDGEVTSLSSTKPSCVDLNTASASELDTLPHIGPARAQDIIELRPWSDLNELTRISGLGDFHLDAITLSNRVCQ</sequence>
<dbReference type="InterPro" id="IPR010994">
    <property type="entry name" value="RuvA_2-like"/>
</dbReference>
<evidence type="ECO:0000256" key="3">
    <source>
        <dbReference type="ARBA" id="ARBA00022801"/>
    </source>
</evidence>
<accession>A0A7Y3X9U3</accession>
<dbReference type="Pfam" id="PF03372">
    <property type="entry name" value="Exo_endo_phos"/>
    <property type="match status" value="1"/>
</dbReference>
<dbReference type="GO" id="GO:0004536">
    <property type="term" value="F:DNA nuclease activity"/>
    <property type="evidence" value="ECO:0007669"/>
    <property type="project" value="InterPro"/>
</dbReference>
<reference evidence="5 6" key="2">
    <citation type="submission" date="2020-06" db="EMBL/GenBank/DDBJ databases">
        <title>Halomonas songnenensis sp. nov., a moderately halophilic bacterium isolated from saline and alkaline soils.</title>
        <authorList>
            <person name="Jiang J."/>
            <person name="Pan Y."/>
        </authorList>
    </citation>
    <scope>NUCLEOTIDE SEQUENCE [LARGE SCALE GENOMIC DNA]</scope>
    <source>
        <strain evidence="5 6">TBZ9</strain>
    </source>
</reference>
<dbReference type="InterPro" id="IPR005135">
    <property type="entry name" value="Endo/exonuclease/phosphatase"/>
</dbReference>
<dbReference type="Proteomes" id="UP000588806">
    <property type="component" value="Unassembled WGS sequence"/>
</dbReference>
<dbReference type="InterPro" id="IPR036691">
    <property type="entry name" value="Endo/exonu/phosph_ase_sf"/>
</dbReference>
<protein>
    <submittedName>
        <fullName evidence="5">Endonuclease</fullName>
    </submittedName>
</protein>
<evidence type="ECO:0000259" key="4">
    <source>
        <dbReference type="Pfam" id="PF03372"/>
    </source>
</evidence>
<name>A0A7Y3X9U3_9GAMM</name>
<gene>
    <name evidence="5" type="ORF">HLB35_10305</name>
</gene>
<proteinExistence type="inferred from homology"/>
<dbReference type="PANTHER" id="PTHR11371">
    <property type="entry name" value="DEOXYRIBONUCLEASE"/>
    <property type="match status" value="1"/>
</dbReference>
<evidence type="ECO:0000256" key="2">
    <source>
        <dbReference type="ARBA" id="ARBA00022722"/>
    </source>
</evidence>
<dbReference type="Gene3D" id="1.10.150.320">
    <property type="entry name" value="Photosystem II 12 kDa extrinsic protein"/>
    <property type="match status" value="1"/>
</dbReference>